<comment type="caution">
    <text evidence="1">The sequence shown here is derived from an EMBL/GenBank/DDBJ whole genome shotgun (WGS) entry which is preliminary data.</text>
</comment>
<name>A0A560GKS1_9PROT</name>
<dbReference type="EMBL" id="VITR01000025">
    <property type="protein sequence ID" value="TWB34575.1"/>
    <property type="molecule type" value="Genomic_DNA"/>
</dbReference>
<evidence type="ECO:0000313" key="2">
    <source>
        <dbReference type="Proteomes" id="UP000315751"/>
    </source>
</evidence>
<reference evidence="1 2" key="1">
    <citation type="submission" date="2019-06" db="EMBL/GenBank/DDBJ databases">
        <title>Genomic Encyclopedia of Type Strains, Phase IV (KMG-V): Genome sequencing to study the core and pangenomes of soil and plant-associated prokaryotes.</title>
        <authorList>
            <person name="Whitman W."/>
        </authorList>
    </citation>
    <scope>NUCLEOTIDE SEQUENCE [LARGE SCALE GENOMIC DNA]</scope>
    <source>
        <strain evidence="1 2">BR 11622</strain>
    </source>
</reference>
<protein>
    <submittedName>
        <fullName evidence="1">Sugar phosphate isomerase/epimerase</fullName>
    </submittedName>
</protein>
<proteinExistence type="predicted"/>
<dbReference type="Proteomes" id="UP000315751">
    <property type="component" value="Unassembled WGS sequence"/>
</dbReference>
<organism evidence="1 2">
    <name type="scientific">Nitrospirillum amazonense</name>
    <dbReference type="NCBI Taxonomy" id="28077"/>
    <lineage>
        <taxon>Bacteria</taxon>
        <taxon>Pseudomonadati</taxon>
        <taxon>Pseudomonadota</taxon>
        <taxon>Alphaproteobacteria</taxon>
        <taxon>Rhodospirillales</taxon>
        <taxon>Azospirillaceae</taxon>
        <taxon>Nitrospirillum</taxon>
    </lineage>
</organism>
<keyword evidence="2" id="KW-1185">Reference proteome</keyword>
<gene>
    <name evidence="1" type="ORF">FBZ90_12545</name>
</gene>
<dbReference type="NCBIfam" id="NF035939">
    <property type="entry name" value="TIM_EboE"/>
    <property type="match status" value="1"/>
</dbReference>
<dbReference type="AlphaFoldDB" id="A0A560GKS1"/>
<dbReference type="Gene3D" id="3.20.20.150">
    <property type="entry name" value="Divalent-metal-dependent TIM barrel enzymes"/>
    <property type="match status" value="1"/>
</dbReference>
<dbReference type="RefSeq" id="WP_145736483.1">
    <property type="nucleotide sequence ID" value="NZ_VITR01000025.1"/>
</dbReference>
<dbReference type="SUPFAM" id="SSF51658">
    <property type="entry name" value="Xylose isomerase-like"/>
    <property type="match status" value="1"/>
</dbReference>
<evidence type="ECO:0000313" key="1">
    <source>
        <dbReference type="EMBL" id="TWB34575.1"/>
    </source>
</evidence>
<sequence length="398" mass="43252">MRLPGGQGWLGYCLNVHPTQTIADVKAALLGPVREIKRRLCPDAPFAVGLRLSAEAAADPDAAAAELADLFAAEGYVAYTMNGFPYGPFHGVSVKTDVYQPDWTTPERRHYTANLARIMAALIPAGGTATISTVPGGFVGSTRDWQDRVADGLLRSVADLVTLWRQTGRTVALALEPEPWCLLETTQDAVSFFKDWLFTPTAVLQLAALTGLTPDEAAAALPRHLGLCLDVCHMAVAFETPEETFASLAEAGIPIHKVQLSAALRIDRMDAEARHQVAAFRDTVYLHQVVTRAPDGATRRFLDLPEALASAGDGEEWRIHFHVPVFTEPRPPLGSTRPVLERVLALHRARPISAHLEIETYTWDVLPAGTGLMEDFGGGADVTGGIERELEWVLRQLS</sequence>
<dbReference type="GO" id="GO:0016853">
    <property type="term" value="F:isomerase activity"/>
    <property type="evidence" value="ECO:0007669"/>
    <property type="project" value="UniProtKB-KW"/>
</dbReference>
<dbReference type="InterPro" id="IPR036237">
    <property type="entry name" value="Xyl_isomerase-like_sf"/>
</dbReference>
<accession>A0A560GKS1</accession>
<dbReference type="OrthoDB" id="9785907at2"/>
<keyword evidence="1" id="KW-0413">Isomerase</keyword>